<dbReference type="InterPro" id="IPR036890">
    <property type="entry name" value="HATPase_C_sf"/>
</dbReference>
<feature type="domain" description="Histidine kinase" evidence="6">
    <location>
        <begin position="244"/>
        <end position="457"/>
    </location>
</feature>
<keyword evidence="9" id="KW-1185">Reference proteome</keyword>
<dbReference type="Gene3D" id="3.30.565.10">
    <property type="entry name" value="Histidine kinase-like ATPase, C-terminal domain"/>
    <property type="match status" value="1"/>
</dbReference>
<keyword evidence="8" id="KW-0067">ATP-binding</keyword>
<dbReference type="Proteomes" id="UP001596013">
    <property type="component" value="Unassembled WGS sequence"/>
</dbReference>
<dbReference type="PROSITE" id="PS50109">
    <property type="entry name" value="HIS_KIN"/>
    <property type="match status" value="1"/>
</dbReference>
<dbReference type="SMART" id="SM00387">
    <property type="entry name" value="HATPase_c"/>
    <property type="match status" value="1"/>
</dbReference>
<dbReference type="InterPro" id="IPR036097">
    <property type="entry name" value="HisK_dim/P_sf"/>
</dbReference>
<feature type="transmembrane region" description="Helical" evidence="5">
    <location>
        <begin position="88"/>
        <end position="108"/>
    </location>
</feature>
<dbReference type="InterPro" id="IPR005467">
    <property type="entry name" value="His_kinase_dom"/>
</dbReference>
<dbReference type="EC" id="2.7.13.3" evidence="2"/>
<evidence type="ECO:0000256" key="2">
    <source>
        <dbReference type="ARBA" id="ARBA00012438"/>
    </source>
</evidence>
<comment type="catalytic activity">
    <reaction evidence="1">
        <text>ATP + protein L-histidine = ADP + protein N-phospho-L-histidine.</text>
        <dbReference type="EC" id="2.7.13.3"/>
    </reaction>
</comment>
<evidence type="ECO:0000256" key="1">
    <source>
        <dbReference type="ARBA" id="ARBA00000085"/>
    </source>
</evidence>
<feature type="transmembrane region" description="Helical" evidence="5">
    <location>
        <begin position="167"/>
        <end position="187"/>
    </location>
</feature>
<keyword evidence="5" id="KW-0812">Transmembrane</keyword>
<name>A0ABW0JJF1_9GAMM</name>
<evidence type="ECO:0000259" key="7">
    <source>
        <dbReference type="PROSITE" id="PS50110"/>
    </source>
</evidence>
<dbReference type="SMART" id="SM00388">
    <property type="entry name" value="HisKA"/>
    <property type="match status" value="1"/>
</dbReference>
<comment type="caution">
    <text evidence="8">The sequence shown here is derived from an EMBL/GenBank/DDBJ whole genome shotgun (WGS) entry which is preliminary data.</text>
</comment>
<evidence type="ECO:0000256" key="4">
    <source>
        <dbReference type="PROSITE-ProRule" id="PRU00169"/>
    </source>
</evidence>
<dbReference type="Pfam" id="PF02518">
    <property type="entry name" value="HATPase_c"/>
    <property type="match status" value="1"/>
</dbReference>
<feature type="transmembrane region" description="Helical" evidence="5">
    <location>
        <begin position="135"/>
        <end position="155"/>
    </location>
</feature>
<feature type="transmembrane region" description="Helical" evidence="5">
    <location>
        <begin position="64"/>
        <end position="81"/>
    </location>
</feature>
<proteinExistence type="predicted"/>
<dbReference type="InterPro" id="IPR004358">
    <property type="entry name" value="Sig_transdc_His_kin-like_C"/>
</dbReference>
<dbReference type="PANTHER" id="PTHR43065:SF42">
    <property type="entry name" value="TWO-COMPONENT SENSOR PPRA"/>
    <property type="match status" value="1"/>
</dbReference>
<dbReference type="PANTHER" id="PTHR43065">
    <property type="entry name" value="SENSOR HISTIDINE KINASE"/>
    <property type="match status" value="1"/>
</dbReference>
<sequence>MRTNRLHAALDWLREVPVADVLERRHAPVLQLLMLFIVFSLPANWCYHLLLVRAPTRRDVTLDVAVDVLVWGMAWLSLALIRRGRLRTAIALFVGAMLTALTVMYLSIGLTRQLLDQTYPVLTIVLGGLVLGRRALWLIYALLMAMFCAGGVVDVMDLGQRAYPRPWLGAANLPSLALSYFVITLVLDRCVAAMRNSLDEAHRMSGALAAANASLREEMGARERAREKLIHAQKMETVGRLASGVAHDFNNVLAVIAGYVERSQTSGDAGQLRQAIHGVSTATRRGMAVSRKLLSFSRQDSSRPEVFDIAEAVSEVEPMLRQLFSTGVSLQLEIAAETTSIRMDRGQFELILLNIAANARDAMEGSGHFQVTVGPCASATSGAHGVALSLGDDGCGMSEAVRARVFEPFFTTKSAEIGTGLGLAVVRDVIHACGGEIAVESSVGQGTTFRLWFPRAAEQCRAEPGRQAVRVLLVEDDDELRELLLAALDDAGCVALGAGSASDAGRLLAEAGDSLEVVVTDCRMPGGDGSGQLRWLDTAVLPVVLISASGEAEARRLRGNGLDVEYLPKPFPPTLLVERVRAIARRYDQRNIT</sequence>
<feature type="transmembrane region" description="Helical" evidence="5">
    <location>
        <begin position="32"/>
        <end position="52"/>
    </location>
</feature>
<keyword evidence="5" id="KW-1133">Transmembrane helix</keyword>
<gene>
    <name evidence="8" type="ORF">ACFPME_04830</name>
</gene>
<dbReference type="Pfam" id="PF00072">
    <property type="entry name" value="Response_reg"/>
    <property type="match status" value="1"/>
</dbReference>
<dbReference type="InterPro" id="IPR003594">
    <property type="entry name" value="HATPase_dom"/>
</dbReference>
<dbReference type="Gene3D" id="3.40.50.2300">
    <property type="match status" value="1"/>
</dbReference>
<dbReference type="PRINTS" id="PR00344">
    <property type="entry name" value="BCTRLSENSOR"/>
</dbReference>
<feature type="domain" description="Response regulatory" evidence="7">
    <location>
        <begin position="470"/>
        <end position="584"/>
    </location>
</feature>
<dbReference type="InterPro" id="IPR011006">
    <property type="entry name" value="CheY-like_superfamily"/>
</dbReference>
<dbReference type="GO" id="GO:0005524">
    <property type="term" value="F:ATP binding"/>
    <property type="evidence" value="ECO:0007669"/>
    <property type="project" value="UniProtKB-KW"/>
</dbReference>
<dbReference type="SUPFAM" id="SSF55874">
    <property type="entry name" value="ATPase domain of HSP90 chaperone/DNA topoisomerase II/histidine kinase"/>
    <property type="match status" value="1"/>
</dbReference>
<evidence type="ECO:0000313" key="9">
    <source>
        <dbReference type="Proteomes" id="UP001596013"/>
    </source>
</evidence>
<dbReference type="EMBL" id="JBHSMK010000002">
    <property type="protein sequence ID" value="MFC5435870.1"/>
    <property type="molecule type" value="Genomic_DNA"/>
</dbReference>
<dbReference type="RefSeq" id="WP_377302579.1">
    <property type="nucleotide sequence ID" value="NZ_JBHSMK010000002.1"/>
</dbReference>
<keyword evidence="3 4" id="KW-0597">Phosphoprotein</keyword>
<organism evidence="8 9">
    <name type="scientific">Rhodanobacter umsongensis</name>
    <dbReference type="NCBI Taxonomy" id="633153"/>
    <lineage>
        <taxon>Bacteria</taxon>
        <taxon>Pseudomonadati</taxon>
        <taxon>Pseudomonadota</taxon>
        <taxon>Gammaproteobacteria</taxon>
        <taxon>Lysobacterales</taxon>
        <taxon>Rhodanobacteraceae</taxon>
        <taxon>Rhodanobacter</taxon>
    </lineage>
</organism>
<evidence type="ECO:0000256" key="5">
    <source>
        <dbReference type="SAM" id="Phobius"/>
    </source>
</evidence>
<dbReference type="InterPro" id="IPR003661">
    <property type="entry name" value="HisK_dim/P_dom"/>
</dbReference>
<accession>A0ABW0JJF1</accession>
<feature type="modified residue" description="4-aspartylphosphate" evidence="4">
    <location>
        <position position="521"/>
    </location>
</feature>
<dbReference type="SMART" id="SM00448">
    <property type="entry name" value="REC"/>
    <property type="match status" value="1"/>
</dbReference>
<reference evidence="9" key="1">
    <citation type="journal article" date="2019" name="Int. J. Syst. Evol. Microbiol.">
        <title>The Global Catalogue of Microorganisms (GCM) 10K type strain sequencing project: providing services to taxonomists for standard genome sequencing and annotation.</title>
        <authorList>
            <consortium name="The Broad Institute Genomics Platform"/>
            <consortium name="The Broad Institute Genome Sequencing Center for Infectious Disease"/>
            <person name="Wu L."/>
            <person name="Ma J."/>
        </authorList>
    </citation>
    <scope>NUCLEOTIDE SEQUENCE [LARGE SCALE GENOMIC DNA]</scope>
    <source>
        <strain evidence="9">JCM 17130</strain>
    </source>
</reference>
<dbReference type="PROSITE" id="PS50110">
    <property type="entry name" value="RESPONSE_REGULATORY"/>
    <property type="match status" value="1"/>
</dbReference>
<dbReference type="Gene3D" id="1.10.287.130">
    <property type="match status" value="1"/>
</dbReference>
<evidence type="ECO:0000313" key="8">
    <source>
        <dbReference type="EMBL" id="MFC5435870.1"/>
    </source>
</evidence>
<protein>
    <recommendedName>
        <fullName evidence="2">histidine kinase</fullName>
        <ecNumber evidence="2">2.7.13.3</ecNumber>
    </recommendedName>
</protein>
<dbReference type="InterPro" id="IPR001789">
    <property type="entry name" value="Sig_transdc_resp-reg_receiver"/>
</dbReference>
<evidence type="ECO:0000256" key="3">
    <source>
        <dbReference type="ARBA" id="ARBA00022553"/>
    </source>
</evidence>
<keyword evidence="8" id="KW-0547">Nucleotide-binding</keyword>
<dbReference type="SUPFAM" id="SSF47384">
    <property type="entry name" value="Homodimeric domain of signal transducing histidine kinase"/>
    <property type="match status" value="1"/>
</dbReference>
<dbReference type="SUPFAM" id="SSF52172">
    <property type="entry name" value="CheY-like"/>
    <property type="match status" value="1"/>
</dbReference>
<keyword evidence="5" id="KW-0472">Membrane</keyword>
<evidence type="ECO:0000259" key="6">
    <source>
        <dbReference type="PROSITE" id="PS50109"/>
    </source>
</evidence>